<keyword evidence="16" id="KW-0449">Lipoprotein</keyword>
<dbReference type="Proteomes" id="UP000016666">
    <property type="component" value="Chromosome 6"/>
</dbReference>
<dbReference type="SUPFAM" id="SSF57586">
    <property type="entry name" value="TNF receptor-like"/>
    <property type="match status" value="2"/>
</dbReference>
<dbReference type="GO" id="GO:0045121">
    <property type="term" value="C:membrane raft"/>
    <property type="evidence" value="ECO:0007669"/>
    <property type="project" value="UniProtKB-SubCell"/>
</dbReference>
<proteinExistence type="predicted"/>
<keyword evidence="10 22" id="KW-1133">Transmembrane helix</keyword>
<dbReference type="GeneTree" id="ENSGT00950000183126"/>
<dbReference type="PROSITE" id="PS50017">
    <property type="entry name" value="DEATH_DOMAIN"/>
    <property type="match status" value="1"/>
</dbReference>
<keyword evidence="4" id="KW-1003">Cell membrane</keyword>
<dbReference type="GO" id="GO:0043066">
    <property type="term" value="P:negative regulation of apoptotic process"/>
    <property type="evidence" value="ECO:0007669"/>
    <property type="project" value="TreeGrafter"/>
</dbReference>
<dbReference type="SMART" id="SM00005">
    <property type="entry name" value="DEATH"/>
    <property type="match status" value="1"/>
</dbReference>
<evidence type="ECO:0000256" key="10">
    <source>
        <dbReference type="ARBA" id="ARBA00022989"/>
    </source>
</evidence>
<evidence type="ECO:0000256" key="21">
    <source>
        <dbReference type="SAM" id="MobiDB-lite"/>
    </source>
</evidence>
<feature type="domain" description="TNFR-Cys" evidence="24">
    <location>
        <begin position="226"/>
        <end position="265"/>
    </location>
</feature>
<dbReference type="Gene3D" id="1.10.533.10">
    <property type="entry name" value="Death Domain, Fas"/>
    <property type="match status" value="1"/>
</dbReference>
<organism evidence="25 26">
    <name type="scientific">Anas platyrhynchos platyrhynchos</name>
    <name type="common">Northern mallard</name>
    <dbReference type="NCBI Taxonomy" id="8840"/>
    <lineage>
        <taxon>Eukaryota</taxon>
        <taxon>Metazoa</taxon>
        <taxon>Chordata</taxon>
        <taxon>Craniata</taxon>
        <taxon>Vertebrata</taxon>
        <taxon>Euteleostomi</taxon>
        <taxon>Archelosauria</taxon>
        <taxon>Archosauria</taxon>
        <taxon>Dinosauria</taxon>
        <taxon>Saurischia</taxon>
        <taxon>Theropoda</taxon>
        <taxon>Coelurosauria</taxon>
        <taxon>Aves</taxon>
        <taxon>Neognathae</taxon>
        <taxon>Galloanserae</taxon>
        <taxon>Anseriformes</taxon>
        <taxon>Anatidae</taxon>
        <taxon>Anatinae</taxon>
        <taxon>Anas</taxon>
    </lineage>
</organism>
<name>A0A493T0F3_ANAPP</name>
<feature type="domain" description="Death" evidence="23">
    <location>
        <begin position="328"/>
        <end position="412"/>
    </location>
</feature>
<evidence type="ECO:0000256" key="16">
    <source>
        <dbReference type="ARBA" id="ARBA00023288"/>
    </source>
</evidence>
<dbReference type="InterPro" id="IPR001368">
    <property type="entry name" value="TNFR/NGFR_Cys_rich_reg"/>
</dbReference>
<comment type="subcellular location">
    <subcellularLocation>
        <location evidence="1">Cell membrane</location>
        <topology evidence="1">Single-pass type I membrane protein</topology>
    </subcellularLocation>
    <subcellularLocation>
        <location evidence="2">Membrane raft</location>
    </subcellularLocation>
</comment>
<dbReference type="GO" id="GO:0005031">
    <property type="term" value="F:tumor necrosis factor receptor activity"/>
    <property type="evidence" value="ECO:0007669"/>
    <property type="project" value="TreeGrafter"/>
</dbReference>
<evidence type="ECO:0000256" key="6">
    <source>
        <dbReference type="ARBA" id="ARBA00022703"/>
    </source>
</evidence>
<dbReference type="Pfam" id="PF00531">
    <property type="entry name" value="Death"/>
    <property type="match status" value="1"/>
</dbReference>
<dbReference type="CDD" id="cd10579">
    <property type="entry name" value="TNFRSF6"/>
    <property type="match status" value="1"/>
</dbReference>
<evidence type="ECO:0000256" key="8">
    <source>
        <dbReference type="ARBA" id="ARBA00022737"/>
    </source>
</evidence>
<feature type="disulfide bond" evidence="20">
    <location>
        <begin position="184"/>
        <end position="199"/>
    </location>
</feature>
<keyword evidence="15" id="KW-0325">Glycoprotein</keyword>
<dbReference type="GO" id="GO:0097527">
    <property type="term" value="P:necroptotic signaling pathway"/>
    <property type="evidence" value="ECO:0007669"/>
    <property type="project" value="TreeGrafter"/>
</dbReference>
<evidence type="ECO:0000256" key="15">
    <source>
        <dbReference type="ARBA" id="ARBA00023180"/>
    </source>
</evidence>
<keyword evidence="8" id="KW-0677">Repeat</keyword>
<feature type="compositionally biased region" description="Polar residues" evidence="21">
    <location>
        <begin position="450"/>
        <end position="461"/>
    </location>
</feature>
<keyword evidence="9" id="KW-0112">Calmodulin-binding</keyword>
<dbReference type="GO" id="GO:0006924">
    <property type="term" value="P:activation-induced cell death of T cells"/>
    <property type="evidence" value="ECO:0007669"/>
    <property type="project" value="TreeGrafter"/>
</dbReference>
<dbReference type="PRINTS" id="PR01680">
    <property type="entry name" value="TNFACTORR6"/>
</dbReference>
<evidence type="ECO:0000256" key="11">
    <source>
        <dbReference type="ARBA" id="ARBA00023136"/>
    </source>
</evidence>
<evidence type="ECO:0000313" key="25">
    <source>
        <dbReference type="Ensembl" id="ENSAPLP00000019357.1"/>
    </source>
</evidence>
<dbReference type="SMART" id="SM00208">
    <property type="entry name" value="TNFR"/>
    <property type="match status" value="3"/>
</dbReference>
<feature type="region of interest" description="Disordered" evidence="21">
    <location>
        <begin position="19"/>
        <end position="78"/>
    </location>
</feature>
<evidence type="ECO:0000256" key="20">
    <source>
        <dbReference type="PROSITE-ProRule" id="PRU00206"/>
    </source>
</evidence>
<feature type="domain" description="TNFR-Cys" evidence="24">
    <location>
        <begin position="183"/>
        <end position="225"/>
    </location>
</feature>
<evidence type="ECO:0000313" key="26">
    <source>
        <dbReference type="Proteomes" id="UP000016666"/>
    </source>
</evidence>
<dbReference type="OMA" id="RDTKCRC"/>
<keyword evidence="6" id="KW-0053">Apoptosis</keyword>
<dbReference type="GO" id="GO:0031265">
    <property type="term" value="C:CD95 death-inducing signaling complex"/>
    <property type="evidence" value="ECO:0007669"/>
    <property type="project" value="TreeGrafter"/>
</dbReference>
<reference evidence="25" key="2">
    <citation type="submission" date="2025-08" db="UniProtKB">
        <authorList>
            <consortium name="Ensembl"/>
        </authorList>
    </citation>
    <scope>IDENTIFICATION</scope>
</reference>
<accession>A0A493T0F3</accession>
<dbReference type="PANTHER" id="PTHR46874">
    <property type="entry name" value="TUMOR NECROSIS FACTOR RECEPTOR SUPERFAMILY MEMBER 6"/>
    <property type="match status" value="1"/>
</dbReference>
<dbReference type="InterPro" id="IPR000488">
    <property type="entry name" value="Death_dom"/>
</dbReference>
<dbReference type="GO" id="GO:0006955">
    <property type="term" value="P:immune response"/>
    <property type="evidence" value="ECO:0007669"/>
    <property type="project" value="InterPro"/>
</dbReference>
<dbReference type="STRING" id="8840.ENSAPLP00000019357"/>
<dbReference type="InterPro" id="IPR033999">
    <property type="entry name" value="TNFRSF6_N"/>
</dbReference>
<keyword evidence="14" id="KW-0675">Receptor</keyword>
<dbReference type="Ensembl" id="ENSAPLT00000048001.1">
    <property type="protein sequence ID" value="ENSAPLP00000019357.1"/>
    <property type="gene ID" value="ENSAPLG00000021208.1"/>
</dbReference>
<keyword evidence="13 20" id="KW-1015">Disulfide bond</keyword>
<dbReference type="CDD" id="cd08316">
    <property type="entry name" value="Death_FAS_TNFRSF6"/>
    <property type="match status" value="1"/>
</dbReference>
<dbReference type="Pfam" id="PF00020">
    <property type="entry name" value="TNFR_c6"/>
    <property type="match status" value="1"/>
</dbReference>
<evidence type="ECO:0000256" key="22">
    <source>
        <dbReference type="SAM" id="Phobius"/>
    </source>
</evidence>
<dbReference type="GO" id="GO:0097049">
    <property type="term" value="P:motor neuron apoptotic process"/>
    <property type="evidence" value="ECO:0007669"/>
    <property type="project" value="TreeGrafter"/>
</dbReference>
<keyword evidence="26" id="KW-1185">Reference proteome</keyword>
<feature type="repeat" description="TNFR-Cys" evidence="20">
    <location>
        <begin position="226"/>
        <end position="265"/>
    </location>
</feature>
<evidence type="ECO:0000256" key="4">
    <source>
        <dbReference type="ARBA" id="ARBA00022475"/>
    </source>
</evidence>
<evidence type="ECO:0000259" key="24">
    <source>
        <dbReference type="PROSITE" id="PS50050"/>
    </source>
</evidence>
<evidence type="ECO:0000256" key="9">
    <source>
        <dbReference type="ARBA" id="ARBA00022860"/>
    </source>
</evidence>
<evidence type="ECO:0000256" key="7">
    <source>
        <dbReference type="ARBA" id="ARBA00022729"/>
    </source>
</evidence>
<evidence type="ECO:0000256" key="19">
    <source>
        <dbReference type="ARBA" id="ARBA00032502"/>
    </source>
</evidence>
<comment type="caution">
    <text evidence="20">Lacks conserved residue(s) required for the propagation of feature annotation.</text>
</comment>
<dbReference type="GO" id="GO:0032872">
    <property type="term" value="P:regulation of stress-activated MAPK cascade"/>
    <property type="evidence" value="ECO:0007669"/>
    <property type="project" value="TreeGrafter"/>
</dbReference>
<feature type="transmembrane region" description="Helical" evidence="22">
    <location>
        <begin position="273"/>
        <end position="296"/>
    </location>
</feature>
<evidence type="ECO:0000256" key="5">
    <source>
        <dbReference type="ARBA" id="ARBA00022692"/>
    </source>
</evidence>
<evidence type="ECO:0000256" key="3">
    <source>
        <dbReference type="ARBA" id="ARBA00015761"/>
    </source>
</evidence>
<dbReference type="Gene3D" id="2.10.50.10">
    <property type="entry name" value="Tumor Necrosis Factor Receptor, subunit A, domain 2"/>
    <property type="match status" value="2"/>
</dbReference>
<dbReference type="PANTHER" id="PTHR46874:SF1">
    <property type="entry name" value="TUMOR NECROSIS FACTOR RECEPTOR SUPERFAMILY MEMBER 6"/>
    <property type="match status" value="1"/>
</dbReference>
<dbReference type="GO" id="GO:0005516">
    <property type="term" value="F:calmodulin binding"/>
    <property type="evidence" value="ECO:0007669"/>
    <property type="project" value="UniProtKB-KW"/>
</dbReference>
<feature type="compositionally biased region" description="Basic and acidic residues" evidence="21">
    <location>
        <begin position="431"/>
        <end position="449"/>
    </location>
</feature>
<evidence type="ECO:0000256" key="1">
    <source>
        <dbReference type="ARBA" id="ARBA00004251"/>
    </source>
</evidence>
<feature type="compositionally biased region" description="Polar residues" evidence="21">
    <location>
        <begin position="416"/>
        <end position="427"/>
    </location>
</feature>
<dbReference type="AlphaFoldDB" id="A0A493T0F3"/>
<dbReference type="InterPro" id="IPR011029">
    <property type="entry name" value="DEATH-like_dom_sf"/>
</dbReference>
<dbReference type="InterPro" id="IPR008063">
    <property type="entry name" value="Fas_rcpt"/>
</dbReference>
<dbReference type="InterPro" id="IPR033998">
    <property type="entry name" value="TNFRSF6_death"/>
</dbReference>
<feature type="disulfide bond" evidence="20">
    <location>
        <begin position="227"/>
        <end position="242"/>
    </location>
</feature>
<sequence>MSSACPKCLRIEDSLPQTRHLPQRDSALGGGLQEGGCLGDPHSAQPGPGCLPRRGKDGARLRQAPPLPGGPASCLPTWEEPGRSRGAFASPVAAGRRWGMARGLLALLLVAVLIIEAECKSDTEHPIHVAYNRSITRKRIIAKREIKCTEDEYDLNGQCCKKCEPGYIKNIDCPTNIGEHCVSCKPGEYMDHANTLDECQRCTSCDSEFGFRIEEDCNRKQNTKCACAENYFCSSVPCTTHCEPCTTCGSAPVEEKCTPTSDTVCGVEGMPSWGIAAVVISVILLLVGSGALLIFCKRKRKGLTCLENPGETLPETTIPLVYTDVDLSRHIPIIVEEMTLQQVKKFVRYRQISDPVIDQVLQDNFNDAFEQKIKLFQAWYQSHGMKGAYGTLLSSLRMLKMRAVADKIEEKLKTVVSSNQEGGQSYNDDIEQSKACHQEDEKSYHDNAELSKTYSDSLEET</sequence>
<evidence type="ECO:0000256" key="12">
    <source>
        <dbReference type="ARBA" id="ARBA00023139"/>
    </source>
</evidence>
<dbReference type="GO" id="GO:0009897">
    <property type="term" value="C:external side of plasma membrane"/>
    <property type="evidence" value="ECO:0007669"/>
    <property type="project" value="TreeGrafter"/>
</dbReference>
<keyword evidence="7" id="KW-0732">Signal</keyword>
<evidence type="ECO:0000256" key="13">
    <source>
        <dbReference type="ARBA" id="ARBA00023157"/>
    </source>
</evidence>
<feature type="compositionally biased region" description="Gly residues" evidence="21">
    <location>
        <begin position="28"/>
        <end position="38"/>
    </location>
</feature>
<evidence type="ECO:0000256" key="14">
    <source>
        <dbReference type="ARBA" id="ARBA00023170"/>
    </source>
</evidence>
<reference evidence="25 26" key="1">
    <citation type="submission" date="2017-10" db="EMBL/GenBank/DDBJ databases">
        <title>A new Pekin duck reference genome.</title>
        <authorList>
            <person name="Hou Z.-C."/>
            <person name="Zhou Z.-K."/>
            <person name="Zhu F."/>
            <person name="Hou S.-S."/>
        </authorList>
    </citation>
    <scope>NUCLEOTIDE SEQUENCE [LARGE SCALE GENOMIC DNA]</scope>
</reference>
<feature type="region of interest" description="Disordered" evidence="21">
    <location>
        <begin position="416"/>
        <end position="461"/>
    </location>
</feature>
<feature type="repeat" description="TNFR-Cys" evidence="20">
    <location>
        <begin position="183"/>
        <end position="225"/>
    </location>
</feature>
<dbReference type="SUPFAM" id="SSF47986">
    <property type="entry name" value="DEATH domain"/>
    <property type="match status" value="1"/>
</dbReference>
<dbReference type="PROSITE" id="PS50050">
    <property type="entry name" value="TNFR_NGFR_2"/>
    <property type="match status" value="2"/>
</dbReference>
<protein>
    <recommendedName>
        <fullName evidence="3">Tumor necrosis factor receptor superfamily member 6</fullName>
    </recommendedName>
    <alternativeName>
        <fullName evidence="18">Apo-1 antigen</fullName>
    </alternativeName>
    <alternativeName>
        <fullName evidence="19">Apoptosis-mediating surface antigen FAS</fullName>
    </alternativeName>
    <alternativeName>
        <fullName evidence="17">FASLG receptor</fullName>
    </alternativeName>
</protein>
<keyword evidence="5 22" id="KW-0812">Transmembrane</keyword>
<keyword evidence="11 22" id="KW-0472">Membrane</keyword>
<evidence type="ECO:0000256" key="17">
    <source>
        <dbReference type="ARBA" id="ARBA00030181"/>
    </source>
</evidence>
<evidence type="ECO:0000256" key="2">
    <source>
        <dbReference type="ARBA" id="ARBA00004285"/>
    </source>
</evidence>
<evidence type="ECO:0000259" key="23">
    <source>
        <dbReference type="PROSITE" id="PS50017"/>
    </source>
</evidence>
<keyword evidence="12" id="KW-0564">Palmitate</keyword>
<dbReference type="GO" id="GO:0097192">
    <property type="term" value="P:extrinsic apoptotic signaling pathway in absence of ligand"/>
    <property type="evidence" value="ECO:0007669"/>
    <property type="project" value="TreeGrafter"/>
</dbReference>
<reference evidence="25" key="3">
    <citation type="submission" date="2025-09" db="UniProtKB">
        <authorList>
            <consortium name="Ensembl"/>
        </authorList>
    </citation>
    <scope>IDENTIFICATION</scope>
</reference>
<evidence type="ECO:0000256" key="18">
    <source>
        <dbReference type="ARBA" id="ARBA00032338"/>
    </source>
</evidence>